<dbReference type="EMBL" id="PFJI01000040">
    <property type="protein sequence ID" value="PIX74186.1"/>
    <property type="molecule type" value="Genomic_DNA"/>
</dbReference>
<evidence type="ECO:0000313" key="2">
    <source>
        <dbReference type="EMBL" id="PIX74186.1"/>
    </source>
</evidence>
<feature type="domain" description="PEGA" evidence="1">
    <location>
        <begin position="41"/>
        <end position="96"/>
    </location>
</feature>
<dbReference type="InterPro" id="IPR013229">
    <property type="entry name" value="PEGA"/>
</dbReference>
<reference evidence="3" key="1">
    <citation type="submission" date="2017-09" db="EMBL/GenBank/DDBJ databases">
        <title>Depth-based differentiation of microbial function through sediment-hosted aquifers and enrichment of novel symbionts in the deep terrestrial subsurface.</title>
        <authorList>
            <person name="Probst A.J."/>
            <person name="Ladd B."/>
            <person name="Jarett J.K."/>
            <person name="Geller-Mcgrath D.E."/>
            <person name="Sieber C.M.K."/>
            <person name="Emerson J.B."/>
            <person name="Anantharaman K."/>
            <person name="Thomas B.C."/>
            <person name="Malmstrom R."/>
            <person name="Stieglmeier M."/>
            <person name="Klingl A."/>
            <person name="Woyke T."/>
            <person name="Ryan C.M."/>
            <person name="Banfield J.F."/>
        </authorList>
    </citation>
    <scope>NUCLEOTIDE SEQUENCE [LARGE SCALE GENOMIC DNA]</scope>
</reference>
<sequence length="395" mass="44847">MIKLLKRIGLFSVFLTILAIIIVYARGYRFNPQKKTVTATGIFSITSWPKAAKIYINGKLESVTDTNITLPYGKYNISVKKEGYTSWNKTIILKGELVETIEAVLFPINASLTPLTNIGITKAIPIEQSDRVLLFSQNNDTLRDGIYIFEANKKPFSFLPPLKLILAKKMLPEDIDFNTVTVNFSPDLKQGLFDFQSVAYLLSLEDDNTQLFDVTISKEALSSAWQDEKTKEIQKILETFPDNLGYTATSSFSLITFSPDKLKFIYQAEQNLTLPTLIKTTLIGTNQTLENRSLVKGNVYIYDKKEDKNYKTTIPNSEFKILNSISWFFDSRHIVLKNDKEIVVSEYDNTNRQIVYSGPFEADFFSVTSEGKLIILVNLNPKNNKLPDLYAVGIR</sequence>
<protein>
    <recommendedName>
        <fullName evidence="1">PEGA domain-containing protein</fullName>
    </recommendedName>
</protein>
<name>A0A2M7M0Z4_9BACT</name>
<proteinExistence type="predicted"/>
<evidence type="ECO:0000259" key="1">
    <source>
        <dbReference type="Pfam" id="PF08308"/>
    </source>
</evidence>
<dbReference type="AlphaFoldDB" id="A0A2M7M0Z4"/>
<accession>A0A2M7M0Z4</accession>
<dbReference type="Proteomes" id="UP000229708">
    <property type="component" value="Unassembled WGS sequence"/>
</dbReference>
<evidence type="ECO:0000313" key="3">
    <source>
        <dbReference type="Proteomes" id="UP000229708"/>
    </source>
</evidence>
<gene>
    <name evidence="2" type="ORF">COZ39_00865</name>
</gene>
<comment type="caution">
    <text evidence="2">The sequence shown here is derived from an EMBL/GenBank/DDBJ whole genome shotgun (WGS) entry which is preliminary data.</text>
</comment>
<dbReference type="Pfam" id="PF08308">
    <property type="entry name" value="PEGA"/>
    <property type="match status" value="1"/>
</dbReference>
<organism evidence="2 3">
    <name type="scientific">Candidatus Roizmanbacteria bacterium CG_4_10_14_3_um_filter_33_21</name>
    <dbReference type="NCBI Taxonomy" id="1974830"/>
    <lineage>
        <taxon>Bacteria</taxon>
        <taxon>Candidatus Roizmaniibacteriota</taxon>
    </lineage>
</organism>
<dbReference type="SUPFAM" id="SSF82171">
    <property type="entry name" value="DPP6 N-terminal domain-like"/>
    <property type="match status" value="1"/>
</dbReference>